<keyword evidence="3" id="KW-1185">Reference proteome</keyword>
<feature type="compositionally biased region" description="Pro residues" evidence="1">
    <location>
        <begin position="113"/>
        <end position="123"/>
    </location>
</feature>
<dbReference type="EMBL" id="JADWDC010000006">
    <property type="protein sequence ID" value="MCC0176129.1"/>
    <property type="molecule type" value="Genomic_DNA"/>
</dbReference>
<evidence type="ECO:0000256" key="1">
    <source>
        <dbReference type="SAM" id="MobiDB-lite"/>
    </source>
</evidence>
<dbReference type="Gene3D" id="2.40.160.170">
    <property type="match status" value="1"/>
</dbReference>
<organism evidence="2 3">
    <name type="scientific">Waterburya agarophytonicola KI4</name>
    <dbReference type="NCBI Taxonomy" id="2874699"/>
    <lineage>
        <taxon>Bacteria</taxon>
        <taxon>Bacillati</taxon>
        <taxon>Cyanobacteriota</taxon>
        <taxon>Cyanophyceae</taxon>
        <taxon>Pleurocapsales</taxon>
        <taxon>Hyellaceae</taxon>
        <taxon>Waterburya</taxon>
        <taxon>Waterburya agarophytonicola</taxon>
    </lineage>
</organism>
<proteinExistence type="predicted"/>
<dbReference type="Proteomes" id="UP000729733">
    <property type="component" value="Unassembled WGS sequence"/>
</dbReference>
<name>A0A964FG27_9CYAN</name>
<feature type="region of interest" description="Disordered" evidence="1">
    <location>
        <begin position="101"/>
        <end position="136"/>
    </location>
</feature>
<dbReference type="AlphaFoldDB" id="A0A964FG27"/>
<dbReference type="RefSeq" id="WP_229639163.1">
    <property type="nucleotide sequence ID" value="NZ_JADWDC010000006.1"/>
</dbReference>
<sequence>MNKFRTSKYDLILLGISWGIMAIAAKPAMSQKIGGDSTDLQRLNVASLPKSAGISTKAIDLLSPVELSKYFTDIETRNYQLGQLDLEKFCQDFPYNSKCRGTTPGIETRPNSIPVPVPPPTPPEGSNRSSDSNGQKSGWAIVPEISTLGLGGHVVRKIIPQINARVGINTFGFGFEIEDDSSDISANYDVDLSLFNVSTIADIHPFKSSGFKLSGGLIFGSNDIEGTATVDEQIEVGDVIFNADELGSVDVDIEVTRDVAPYLGIGWGNAVAANKGLGFWFNLGVMFGGSPEIEVTPNVNQNLPEAQRAEVEARVNEEIDDEVAEIEDDLAFIDIYPVVSLGISYQF</sequence>
<accession>A0A964FG27</accession>
<comment type="caution">
    <text evidence="2">The sequence shown here is derived from an EMBL/GenBank/DDBJ whole genome shotgun (WGS) entry which is preliminary data.</text>
</comment>
<evidence type="ECO:0000313" key="2">
    <source>
        <dbReference type="EMBL" id="MCC0176129.1"/>
    </source>
</evidence>
<gene>
    <name evidence="2" type="ORF">I4641_03930</name>
</gene>
<feature type="compositionally biased region" description="Polar residues" evidence="1">
    <location>
        <begin position="124"/>
        <end position="136"/>
    </location>
</feature>
<evidence type="ECO:0000313" key="3">
    <source>
        <dbReference type="Proteomes" id="UP000729733"/>
    </source>
</evidence>
<protein>
    <submittedName>
        <fullName evidence="2">Uncharacterized protein</fullName>
    </submittedName>
</protein>
<reference evidence="2" key="1">
    <citation type="journal article" date="2021" name="Antonie Van Leeuwenhoek">
        <title>Draft genome and description of Waterburya agarophytonicola gen. nov. sp. nov. (Pleurocapsales, Cyanobacteria): a seaweed symbiont.</title>
        <authorList>
            <person name="Bonthond G."/>
            <person name="Shalygin S."/>
            <person name="Bayer T."/>
            <person name="Weinberger F."/>
        </authorList>
    </citation>
    <scope>NUCLEOTIDE SEQUENCE</scope>
    <source>
        <strain evidence="2">KI4</strain>
    </source>
</reference>